<gene>
    <name evidence="1" type="ORF">EUX50_02220</name>
</gene>
<evidence type="ECO:0000313" key="1">
    <source>
        <dbReference type="EMBL" id="TPH07152.1"/>
    </source>
</evidence>
<dbReference type="RefSeq" id="WP_140585871.1">
    <property type="nucleotide sequence ID" value="NZ_SDPH01000004.1"/>
</dbReference>
<name>A0ABY2YQ79_HAEHA</name>
<keyword evidence="2" id="KW-1185">Reference proteome</keyword>
<dbReference type="Proteomes" id="UP000318353">
    <property type="component" value="Unassembled WGS sequence"/>
</dbReference>
<proteinExistence type="predicted"/>
<protein>
    <submittedName>
        <fullName evidence="1">DUF1441 family protein</fullName>
    </submittedName>
</protein>
<sequence length="153" mass="17471">MSDYYSISKMATIAGCDRRTMSARVSHLTPEKETTNYKGFSLKQIFRLLLEDSRIKDVDGMSPSDQLAYWNAQLKQLEYKKRLGEVCEVADASRQMSIIVKGMLQPQETLADRAEAAGMPLEWVIWLQKEVDKNRDEAADLILEDETDVCESE</sequence>
<dbReference type="InterPro" id="IPR009901">
    <property type="entry name" value="Phage_VT1-Sakai_H0025"/>
</dbReference>
<dbReference type="Pfam" id="PF07278">
    <property type="entry name" value="DUF1441"/>
    <property type="match status" value="1"/>
</dbReference>
<comment type="caution">
    <text evidence="1">The sequence shown here is derived from an EMBL/GenBank/DDBJ whole genome shotgun (WGS) entry which is preliminary data.</text>
</comment>
<organism evidence="1 2">
    <name type="scientific">Haemophilus haemolyticus</name>
    <dbReference type="NCBI Taxonomy" id="726"/>
    <lineage>
        <taxon>Bacteria</taxon>
        <taxon>Pseudomonadati</taxon>
        <taxon>Pseudomonadota</taxon>
        <taxon>Gammaproteobacteria</taxon>
        <taxon>Pasteurellales</taxon>
        <taxon>Pasteurellaceae</taxon>
        <taxon>Haemophilus</taxon>
    </lineage>
</organism>
<accession>A0ABY2YQ79</accession>
<evidence type="ECO:0000313" key="2">
    <source>
        <dbReference type="Proteomes" id="UP000318353"/>
    </source>
</evidence>
<reference evidence="1 2" key="1">
    <citation type="submission" date="2019-01" db="EMBL/GenBank/DDBJ databases">
        <title>Comparative genomic analysis identifies haemin-independent Haemophilus haemolyticus: a formal re-classification of Haemophilus intermedius.</title>
        <authorList>
            <person name="Harris T.M."/>
            <person name="Price E.P."/>
            <person name="Sarovich D.S."/>
            <person name="Norskov-Lauritsen N."/>
            <person name="Beissbarth J."/>
            <person name="Chang A.B."/>
            <person name="Smith-Vaughan H.C."/>
        </authorList>
    </citation>
    <scope>NUCLEOTIDE SEQUENCE [LARGE SCALE GENOMIC DNA]</scope>
    <source>
        <strain evidence="1 2">CCUG 15949</strain>
    </source>
</reference>
<dbReference type="EMBL" id="SDPH01000004">
    <property type="protein sequence ID" value="TPH07152.1"/>
    <property type="molecule type" value="Genomic_DNA"/>
</dbReference>